<evidence type="ECO:0000313" key="5">
    <source>
        <dbReference type="EMBL" id="BBF23324.1"/>
    </source>
</evidence>
<reference evidence="5 6" key="1">
    <citation type="journal article" date="2018" name="Int. J. Syst. Evol. Microbiol.">
        <title>Mesosutterella multiformis gen. nov., sp. nov., a member of the family Sutterellaceae and Sutterella megalosphaeroides sp. nov., isolated from human faeces.</title>
        <authorList>
            <person name="Sakamoto M."/>
            <person name="Ikeyama N."/>
            <person name="Kunihiro T."/>
            <person name="Iino T."/>
            <person name="Yuki M."/>
            <person name="Ohkuma M."/>
        </authorList>
    </citation>
    <scope>NUCLEOTIDE SEQUENCE [LARGE SCALE GENOMIC DNA]</scope>
    <source>
        <strain evidence="5 6">6FBBBH3</strain>
    </source>
</reference>
<keyword evidence="6" id="KW-1185">Reference proteome</keyword>
<evidence type="ECO:0008006" key="7">
    <source>
        <dbReference type="Google" id="ProtNLM"/>
    </source>
</evidence>
<comment type="similarity">
    <text evidence="1">Belongs to the bacterial solute-binding protein ModA family.</text>
</comment>
<dbReference type="AlphaFoldDB" id="A0A2Z6IAC3"/>
<dbReference type="GO" id="GO:0015689">
    <property type="term" value="P:molybdate ion transport"/>
    <property type="evidence" value="ECO:0007669"/>
    <property type="project" value="InterPro"/>
</dbReference>
<dbReference type="Gene3D" id="3.40.190.10">
    <property type="entry name" value="Periplasmic binding protein-like II"/>
    <property type="match status" value="2"/>
</dbReference>
<evidence type="ECO:0000256" key="1">
    <source>
        <dbReference type="ARBA" id="ARBA00009175"/>
    </source>
</evidence>
<dbReference type="GO" id="GO:0030973">
    <property type="term" value="F:molybdate ion binding"/>
    <property type="evidence" value="ECO:0007669"/>
    <property type="project" value="TreeGrafter"/>
</dbReference>
<proteinExistence type="inferred from homology"/>
<accession>A0A2Z6IAC3</accession>
<evidence type="ECO:0000256" key="4">
    <source>
        <dbReference type="SAM" id="SignalP"/>
    </source>
</evidence>
<keyword evidence="3 4" id="KW-0732">Signal</keyword>
<evidence type="ECO:0000313" key="6">
    <source>
        <dbReference type="Proteomes" id="UP000271003"/>
    </source>
</evidence>
<name>A0A2Z6IAC3_9BURK</name>
<dbReference type="Pfam" id="PF13531">
    <property type="entry name" value="SBP_bac_11"/>
    <property type="match status" value="1"/>
</dbReference>
<dbReference type="KEGG" id="sutt:SUTMEG_12150"/>
<dbReference type="PANTHER" id="PTHR30632:SF0">
    <property type="entry name" value="SULFATE-BINDING PROTEIN"/>
    <property type="match status" value="1"/>
</dbReference>
<sequence>MTTRNSRLDTLSLRMKPAALLLTAALSFGLGASVAQAEVIVTTGAGYVPMVKALVAAYQTETGAKVGTAFGGNIGQMLAQTASGSGVNVVVSDRASLKKFKMLDKTEVVLGTTPIVLIWKKGLALASPDDLAKPDVERIAYPDPKAAVYGRAAADFLKTSGLGAKLEGKINVVSTVPQVTAYVAKGEMDAGFVNRLAANAQKAKLGGSLEIADCHQPIVMTARPVEGASKAEDVQAFLAWLSGESAKKILRENGLD</sequence>
<dbReference type="SUPFAM" id="SSF53850">
    <property type="entry name" value="Periplasmic binding protein-like II"/>
    <property type="match status" value="1"/>
</dbReference>
<organism evidence="5 6">
    <name type="scientific">Sutterella megalosphaeroides</name>
    <dbReference type="NCBI Taxonomy" id="2494234"/>
    <lineage>
        <taxon>Bacteria</taxon>
        <taxon>Pseudomonadati</taxon>
        <taxon>Pseudomonadota</taxon>
        <taxon>Betaproteobacteria</taxon>
        <taxon>Burkholderiales</taxon>
        <taxon>Sutterellaceae</taxon>
        <taxon>Sutterella</taxon>
    </lineage>
</organism>
<dbReference type="EMBL" id="AP018786">
    <property type="protein sequence ID" value="BBF23324.1"/>
    <property type="molecule type" value="Genomic_DNA"/>
</dbReference>
<gene>
    <name evidence="5" type="ORF">SUTMEG_12150</name>
</gene>
<feature type="signal peptide" evidence="4">
    <location>
        <begin position="1"/>
        <end position="37"/>
    </location>
</feature>
<evidence type="ECO:0000256" key="3">
    <source>
        <dbReference type="ARBA" id="ARBA00022729"/>
    </source>
</evidence>
<dbReference type="Proteomes" id="UP000271003">
    <property type="component" value="Chromosome"/>
</dbReference>
<dbReference type="PANTHER" id="PTHR30632">
    <property type="entry name" value="MOLYBDATE-BINDING PERIPLASMIC PROTEIN"/>
    <property type="match status" value="1"/>
</dbReference>
<keyword evidence="2" id="KW-0479">Metal-binding</keyword>
<dbReference type="GO" id="GO:0046872">
    <property type="term" value="F:metal ion binding"/>
    <property type="evidence" value="ECO:0007669"/>
    <property type="project" value="UniProtKB-KW"/>
</dbReference>
<dbReference type="InterPro" id="IPR050682">
    <property type="entry name" value="ModA/WtpA"/>
</dbReference>
<dbReference type="InterPro" id="IPR005950">
    <property type="entry name" value="ModA"/>
</dbReference>
<dbReference type="RefSeq" id="WP_232008743.1">
    <property type="nucleotide sequence ID" value="NZ_AP018786.1"/>
</dbReference>
<protein>
    <recommendedName>
        <fullName evidence="7">Molybdate ABC transporter substrate-binding protein</fullName>
    </recommendedName>
</protein>
<feature type="chain" id="PRO_5016332402" description="Molybdate ABC transporter substrate-binding protein" evidence="4">
    <location>
        <begin position="38"/>
        <end position="256"/>
    </location>
</feature>
<evidence type="ECO:0000256" key="2">
    <source>
        <dbReference type="ARBA" id="ARBA00022723"/>
    </source>
</evidence>
<dbReference type="NCBIfam" id="TIGR01256">
    <property type="entry name" value="modA"/>
    <property type="match status" value="1"/>
</dbReference>